<dbReference type="Proteomes" id="UP000663570">
    <property type="component" value="Chromosome"/>
</dbReference>
<accession>A0ABX7M1I3</accession>
<feature type="domain" description="DUF6671" evidence="1">
    <location>
        <begin position="65"/>
        <end position="280"/>
    </location>
</feature>
<keyword evidence="3" id="KW-1185">Reference proteome</keyword>
<sequence length="280" mass="30726">MSHYAGQRLALLTQHGKEAVIAPVLEPALGCKVERISGFDTDQLGTFTRDTPREGSQLEAARKKARIGMSLSGSQIGLASEGSFGPDPFTGLFTWNTEMLVLIDDRLEVEVVGIAQGPARCGTLRTAEWSALEAFATKQDFPAHQLVLRPQHQDDPRLHKGIADWPTLKRHFDACQAKASNGQVFAETDLRAFANPSRMQQIGKAAEDLLRRLLSLCPACATPGYWVTAQQAGLPCAACGLPTSSYRSETWQCLRCTQSETRPRTDRQFAEPQHCAFCNP</sequence>
<proteinExistence type="predicted"/>
<dbReference type="RefSeq" id="WP_206253357.1">
    <property type="nucleotide sequence ID" value="NZ_CP071060.1"/>
</dbReference>
<evidence type="ECO:0000313" key="2">
    <source>
        <dbReference type="EMBL" id="QSI75624.1"/>
    </source>
</evidence>
<reference evidence="2 3" key="1">
    <citation type="submission" date="2021-02" db="EMBL/GenBank/DDBJ databases">
        <title>Niveibacterium changnyeongensis HC41.</title>
        <authorList>
            <person name="Kang M."/>
        </authorList>
    </citation>
    <scope>NUCLEOTIDE SEQUENCE [LARGE SCALE GENOMIC DNA]</scope>
    <source>
        <strain evidence="2 3">HC41</strain>
    </source>
</reference>
<organism evidence="2 3">
    <name type="scientific">Niveibacterium microcysteis</name>
    <dbReference type="NCBI Taxonomy" id="2811415"/>
    <lineage>
        <taxon>Bacteria</taxon>
        <taxon>Pseudomonadati</taxon>
        <taxon>Pseudomonadota</taxon>
        <taxon>Betaproteobacteria</taxon>
        <taxon>Rhodocyclales</taxon>
        <taxon>Rhodocyclaceae</taxon>
        <taxon>Niveibacterium</taxon>
    </lineage>
</organism>
<gene>
    <name evidence="2" type="ORF">JY500_14115</name>
</gene>
<evidence type="ECO:0000259" key="1">
    <source>
        <dbReference type="Pfam" id="PF20376"/>
    </source>
</evidence>
<dbReference type="EMBL" id="CP071060">
    <property type="protein sequence ID" value="QSI75624.1"/>
    <property type="molecule type" value="Genomic_DNA"/>
</dbReference>
<dbReference type="InterPro" id="IPR046612">
    <property type="entry name" value="DUF6671"/>
</dbReference>
<dbReference type="Pfam" id="PF20376">
    <property type="entry name" value="DUF6671"/>
    <property type="match status" value="1"/>
</dbReference>
<evidence type="ECO:0000313" key="3">
    <source>
        <dbReference type="Proteomes" id="UP000663570"/>
    </source>
</evidence>
<name>A0ABX7M1I3_9RHOO</name>
<protein>
    <recommendedName>
        <fullName evidence="1">DUF6671 domain-containing protein</fullName>
    </recommendedName>
</protein>